<evidence type="ECO:0000313" key="1">
    <source>
        <dbReference type="EMBL" id="CAG8844048.1"/>
    </source>
</evidence>
<gene>
    <name evidence="1" type="ORF">GMARGA_LOCUS36879</name>
</gene>
<name>A0ABN7WYU5_GIGMA</name>
<organism evidence="1 2">
    <name type="scientific">Gigaspora margarita</name>
    <dbReference type="NCBI Taxonomy" id="4874"/>
    <lineage>
        <taxon>Eukaryota</taxon>
        <taxon>Fungi</taxon>
        <taxon>Fungi incertae sedis</taxon>
        <taxon>Mucoromycota</taxon>
        <taxon>Glomeromycotina</taxon>
        <taxon>Glomeromycetes</taxon>
        <taxon>Diversisporales</taxon>
        <taxon>Gigasporaceae</taxon>
        <taxon>Gigaspora</taxon>
    </lineage>
</organism>
<reference evidence="1 2" key="1">
    <citation type="submission" date="2021-06" db="EMBL/GenBank/DDBJ databases">
        <authorList>
            <person name="Kallberg Y."/>
            <person name="Tangrot J."/>
            <person name="Rosling A."/>
        </authorList>
    </citation>
    <scope>NUCLEOTIDE SEQUENCE [LARGE SCALE GENOMIC DNA]</scope>
    <source>
        <strain evidence="1 2">120-4 pot B 10/14</strain>
    </source>
</reference>
<proteinExistence type="predicted"/>
<dbReference type="Proteomes" id="UP000789901">
    <property type="component" value="Unassembled WGS sequence"/>
</dbReference>
<keyword evidence="2" id="KW-1185">Reference proteome</keyword>
<protein>
    <submittedName>
        <fullName evidence="1">19622_t:CDS:1</fullName>
    </submittedName>
</protein>
<feature type="non-terminal residue" evidence="1">
    <location>
        <position position="94"/>
    </location>
</feature>
<comment type="caution">
    <text evidence="1">The sequence shown here is derived from an EMBL/GenBank/DDBJ whole genome shotgun (WGS) entry which is preliminary data.</text>
</comment>
<evidence type="ECO:0000313" key="2">
    <source>
        <dbReference type="Proteomes" id="UP000789901"/>
    </source>
</evidence>
<accession>A0ABN7WYU5</accession>
<sequence length="94" mass="10917">MSTSIIQRARDCEKENEMTPGWKTVAKLILNPKLNVEHNDDLKYDSLQFKFGLKQKGYIHIDFGNELESVEEGLKTWSSIDENIEKVYAEVKLQ</sequence>
<dbReference type="EMBL" id="CAJVQB010074476">
    <property type="protein sequence ID" value="CAG8844048.1"/>
    <property type="molecule type" value="Genomic_DNA"/>
</dbReference>